<protein>
    <submittedName>
        <fullName evidence="1">Anti-sigma factor</fullName>
    </submittedName>
</protein>
<name>A0ABW3R670_9PSEU</name>
<keyword evidence="2" id="KW-1185">Reference proteome</keyword>
<dbReference type="EMBL" id="JBHTLK010000434">
    <property type="protein sequence ID" value="MFD1152567.1"/>
    <property type="molecule type" value="Genomic_DNA"/>
</dbReference>
<proteinExistence type="predicted"/>
<evidence type="ECO:0000313" key="2">
    <source>
        <dbReference type="Proteomes" id="UP001597168"/>
    </source>
</evidence>
<evidence type="ECO:0000313" key="1">
    <source>
        <dbReference type="EMBL" id="MFD1152567.1"/>
    </source>
</evidence>
<comment type="caution">
    <text evidence="1">The sequence shown here is derived from an EMBL/GenBank/DDBJ whole genome shotgun (WGS) entry which is preliminary data.</text>
</comment>
<gene>
    <name evidence="1" type="ORF">ACFQ3T_35975</name>
</gene>
<accession>A0ABW3R670</accession>
<reference evidence="2" key="1">
    <citation type="journal article" date="2019" name="Int. J. Syst. Evol. Microbiol.">
        <title>The Global Catalogue of Microorganisms (GCM) 10K type strain sequencing project: providing services to taxonomists for standard genome sequencing and annotation.</title>
        <authorList>
            <consortium name="The Broad Institute Genomics Platform"/>
            <consortium name="The Broad Institute Genome Sequencing Center for Infectious Disease"/>
            <person name="Wu L."/>
            <person name="Ma J."/>
        </authorList>
    </citation>
    <scope>NUCLEOTIDE SEQUENCE [LARGE SCALE GENOMIC DNA]</scope>
    <source>
        <strain evidence="2">CCUG 60214</strain>
    </source>
</reference>
<dbReference type="Proteomes" id="UP001597168">
    <property type="component" value="Unassembled WGS sequence"/>
</dbReference>
<sequence>ADGWVRLRAVVAGVDPGERCRLVVTDVRGRRHVAGGWVASRGGGDTALAGAVLVDVDDVAAIGVVTEDGRTLVAGATR</sequence>
<organism evidence="1 2">
    <name type="scientific">Saccharothrix hoggarensis</name>
    <dbReference type="NCBI Taxonomy" id="913853"/>
    <lineage>
        <taxon>Bacteria</taxon>
        <taxon>Bacillati</taxon>
        <taxon>Actinomycetota</taxon>
        <taxon>Actinomycetes</taxon>
        <taxon>Pseudonocardiales</taxon>
        <taxon>Pseudonocardiaceae</taxon>
        <taxon>Saccharothrix</taxon>
    </lineage>
</organism>
<feature type="non-terminal residue" evidence="1">
    <location>
        <position position="1"/>
    </location>
</feature>